<name>A0A813JZJ5_POLGL</name>
<comment type="caution">
    <text evidence="1">The sequence shown here is derived from an EMBL/GenBank/DDBJ whole genome shotgun (WGS) entry which is preliminary data.</text>
</comment>
<organism evidence="1 2">
    <name type="scientific">Polarella glacialis</name>
    <name type="common">Dinoflagellate</name>
    <dbReference type="NCBI Taxonomy" id="89957"/>
    <lineage>
        <taxon>Eukaryota</taxon>
        <taxon>Sar</taxon>
        <taxon>Alveolata</taxon>
        <taxon>Dinophyceae</taxon>
        <taxon>Suessiales</taxon>
        <taxon>Suessiaceae</taxon>
        <taxon>Polarella</taxon>
    </lineage>
</organism>
<dbReference type="Gene3D" id="3.40.140.10">
    <property type="entry name" value="Cytidine Deaminase, domain 2"/>
    <property type="match status" value="1"/>
</dbReference>
<gene>
    <name evidence="1" type="ORF">PGLA2088_LOCUS27198</name>
</gene>
<evidence type="ECO:0000313" key="2">
    <source>
        <dbReference type="Proteomes" id="UP000626109"/>
    </source>
</evidence>
<protein>
    <submittedName>
        <fullName evidence="1">Uncharacterized protein</fullName>
    </submittedName>
</protein>
<accession>A0A813JZJ5</accession>
<evidence type="ECO:0000313" key="1">
    <source>
        <dbReference type="EMBL" id="CAE8690992.1"/>
    </source>
</evidence>
<proteinExistence type="predicted"/>
<dbReference type="Proteomes" id="UP000626109">
    <property type="component" value="Unassembled WGS sequence"/>
</dbReference>
<dbReference type="EMBL" id="CAJNNW010027352">
    <property type="protein sequence ID" value="CAE8690992.1"/>
    <property type="molecule type" value="Genomic_DNA"/>
</dbReference>
<sequence>MTMTYRVELSQSIFQACLAQSFLDPEAQGLLFGEIEEVASGQGTSPASSSTARVATRASSAASAASANVTIFKVWGFTQLSQSGNEGGDSVPVEQLVAASEEAEAFSKKVGKATAIVGWYSSIHRERKGPYKPTVQ</sequence>
<feature type="non-terminal residue" evidence="1">
    <location>
        <position position="136"/>
    </location>
</feature>
<reference evidence="1" key="1">
    <citation type="submission" date="2021-02" db="EMBL/GenBank/DDBJ databases">
        <authorList>
            <person name="Dougan E. K."/>
            <person name="Rhodes N."/>
            <person name="Thang M."/>
            <person name="Chan C."/>
        </authorList>
    </citation>
    <scope>NUCLEOTIDE SEQUENCE</scope>
</reference>
<dbReference type="AlphaFoldDB" id="A0A813JZJ5"/>